<name>A0A6P8B9U1_PYRGI</name>
<feature type="compositionally biased region" description="Low complexity" evidence="1">
    <location>
        <begin position="87"/>
        <end position="96"/>
    </location>
</feature>
<dbReference type="GeneID" id="41959926"/>
<dbReference type="AlphaFoldDB" id="A0A6P8B9U1"/>
<reference evidence="3" key="1">
    <citation type="journal article" date="2019" name="Mol. Biol. Evol.">
        <title>Blast fungal genomes show frequent chromosomal changes, gene gains and losses, and effector gene turnover.</title>
        <authorList>
            <person name="Gomez Luciano L.B."/>
            <person name="Jason Tsai I."/>
            <person name="Chuma I."/>
            <person name="Tosa Y."/>
            <person name="Chen Y.H."/>
            <person name="Li J.Y."/>
            <person name="Li M.Y."/>
            <person name="Jade Lu M.Y."/>
            <person name="Nakayashiki H."/>
            <person name="Li W.H."/>
        </authorList>
    </citation>
    <scope>NUCLEOTIDE SEQUENCE</scope>
    <source>
        <strain evidence="3">NI907</strain>
    </source>
</reference>
<reference evidence="3" key="3">
    <citation type="submission" date="2025-08" db="UniProtKB">
        <authorList>
            <consortium name="RefSeq"/>
        </authorList>
    </citation>
    <scope>IDENTIFICATION</scope>
    <source>
        <strain evidence="3">NI907</strain>
    </source>
</reference>
<protein>
    <submittedName>
        <fullName evidence="3">Uncharacterized protein</fullName>
    </submittedName>
</protein>
<sequence>MEPRSCQSGWVLGGVRLPASPTLLIDSTYLVGLDGELPYSSLSLRPLENTTLRINVPSKADARPTSRKQCRVPQKMHTHAHVTGIRSPPSYSSSVSGEGFAFEQKRTRRGRQTRLLTSAGNLVSGARCVVSAAAAACWKRGSRSPAARFANPISTRCENAG</sequence>
<dbReference type="KEGG" id="pgri:PgNI_04976"/>
<accession>A0A6P8B9U1</accession>
<dbReference type="RefSeq" id="XP_030983799.1">
    <property type="nucleotide sequence ID" value="XM_031125017.1"/>
</dbReference>
<evidence type="ECO:0000313" key="3">
    <source>
        <dbReference type="RefSeq" id="XP_030983799.1"/>
    </source>
</evidence>
<gene>
    <name evidence="3" type="ORF">PgNI_04976</name>
</gene>
<keyword evidence="2" id="KW-1185">Reference proteome</keyword>
<evidence type="ECO:0000256" key="1">
    <source>
        <dbReference type="SAM" id="MobiDB-lite"/>
    </source>
</evidence>
<feature type="region of interest" description="Disordered" evidence="1">
    <location>
        <begin position="74"/>
        <end position="97"/>
    </location>
</feature>
<proteinExistence type="predicted"/>
<evidence type="ECO:0000313" key="2">
    <source>
        <dbReference type="Proteomes" id="UP000515153"/>
    </source>
</evidence>
<organism evidence="2 3">
    <name type="scientific">Pyricularia grisea</name>
    <name type="common">Crabgrass-specific blast fungus</name>
    <name type="synonym">Magnaporthe grisea</name>
    <dbReference type="NCBI Taxonomy" id="148305"/>
    <lineage>
        <taxon>Eukaryota</taxon>
        <taxon>Fungi</taxon>
        <taxon>Dikarya</taxon>
        <taxon>Ascomycota</taxon>
        <taxon>Pezizomycotina</taxon>
        <taxon>Sordariomycetes</taxon>
        <taxon>Sordariomycetidae</taxon>
        <taxon>Magnaporthales</taxon>
        <taxon>Pyriculariaceae</taxon>
        <taxon>Pyricularia</taxon>
    </lineage>
</organism>
<reference evidence="3" key="2">
    <citation type="submission" date="2019-10" db="EMBL/GenBank/DDBJ databases">
        <authorList>
            <consortium name="NCBI Genome Project"/>
        </authorList>
    </citation>
    <scope>NUCLEOTIDE SEQUENCE</scope>
    <source>
        <strain evidence="3">NI907</strain>
    </source>
</reference>
<dbReference type="Proteomes" id="UP000515153">
    <property type="component" value="Unplaced"/>
</dbReference>